<dbReference type="AlphaFoldDB" id="A0A157LY40"/>
<dbReference type="RefSeq" id="WP_066409127.1">
    <property type="nucleotide sequence ID" value="NZ_FKBS01000008.1"/>
</dbReference>
<dbReference type="Proteomes" id="UP000077037">
    <property type="component" value="Unassembled WGS sequence"/>
</dbReference>
<keyword evidence="1" id="KW-0732">Signal</keyword>
<evidence type="ECO:0000313" key="3">
    <source>
        <dbReference type="Proteomes" id="UP000077037"/>
    </source>
</evidence>
<organism evidence="2 3">
    <name type="scientific">Bordetella ansorpii</name>
    <dbReference type="NCBI Taxonomy" id="288768"/>
    <lineage>
        <taxon>Bacteria</taxon>
        <taxon>Pseudomonadati</taxon>
        <taxon>Pseudomonadota</taxon>
        <taxon>Betaproteobacteria</taxon>
        <taxon>Burkholderiales</taxon>
        <taxon>Alcaligenaceae</taxon>
        <taxon>Bordetella</taxon>
    </lineage>
</organism>
<gene>
    <name evidence="2" type="ORF">SAMEA1982600_00948</name>
</gene>
<accession>A0A157LY40</accession>
<evidence type="ECO:0000256" key="1">
    <source>
        <dbReference type="SAM" id="SignalP"/>
    </source>
</evidence>
<proteinExistence type="predicted"/>
<dbReference type="EMBL" id="FKBS01000008">
    <property type="protein sequence ID" value="SAI01715.1"/>
    <property type="molecule type" value="Genomic_DNA"/>
</dbReference>
<dbReference type="InterPro" id="IPR014917">
    <property type="entry name" value="DUF1800"/>
</dbReference>
<name>A0A157LY40_9BORD</name>
<evidence type="ECO:0000313" key="2">
    <source>
        <dbReference type="EMBL" id="SAI01715.1"/>
    </source>
</evidence>
<dbReference type="Pfam" id="PF08811">
    <property type="entry name" value="DUF1800"/>
    <property type="match status" value="1"/>
</dbReference>
<sequence>MQAKLLRPVALGFFCLAQAWAHASLAAGTPPLWRQVDRITWGVTPAELQRAQQQGWSAYLDRQLHPAPDAALPPEVQARIDALSISQVGAVEALRAQTERRREIRELPQAQRADANQAVRKVSAQRANEANQRMAWRALYSPNQLQEVMTWFWMNHFSVYVGKGDVGALLGDYEERTIRPHALGKFSDLLRATARAPAMLQFLDNARNVKGKINENYARELMELHTLGVDAGYTQQDVQELARVLTGLGVDHGEKPGGRQARGKRMQATQDGLFRFSPGRHDDGAKTLLGRTIPPGGMNEIDGVLDLLARQPATAHFVSGKLARYFVSDKPSRALVERMAQTFLKSDGDIAQVLRTMFDSPEFAASLTAGKFKDPTQYVYSSLRAAYADQPPIINVRPAVAMINRLGQAMGRRITPDGYPMAQSDWSGSGQMTTRFEVARQIATGGAGLYRESPDAAPPKPPTLPSLLDAYGADGPYASLSSATRTAIGQAPNVREANTLLLSSPEFMRR</sequence>
<protein>
    <submittedName>
        <fullName evidence="2">Protein of uncharacterized function (DUF1800)</fullName>
    </submittedName>
</protein>
<feature type="signal peptide" evidence="1">
    <location>
        <begin position="1"/>
        <end position="23"/>
    </location>
</feature>
<feature type="chain" id="PRO_5007614140" evidence="1">
    <location>
        <begin position="24"/>
        <end position="510"/>
    </location>
</feature>
<reference evidence="2 3" key="1">
    <citation type="submission" date="2016-03" db="EMBL/GenBank/DDBJ databases">
        <authorList>
            <consortium name="Pathogen Informatics"/>
        </authorList>
    </citation>
    <scope>NUCLEOTIDE SEQUENCE [LARGE SCALE GENOMIC DNA]</scope>
    <source>
        <strain evidence="2 3">NCTC13364</strain>
    </source>
</reference>